<feature type="compositionally biased region" description="Basic and acidic residues" evidence="7">
    <location>
        <begin position="411"/>
        <end position="427"/>
    </location>
</feature>
<sequence length="447" mass="46918">MSAPSHTRSPSARDLPQENLMTITYVLNALARRWLILALAVVLGALAGGAFAAAAPNRYAATASLVVLPVVSNPLTGVREEVNIRTEQEILGSPEVARRAAESLGRAGTDATPWADVEIAAPSGSQILQVQVRADTPQKAADSANAIATSYLELRQEDAARATDQYLEEVDQQIEDLSSETSTPANAGLIERLQQQRSSVALSEPSPGRIIGEAAPPTGPSGPGLTVTLAGGTMAGLLLGIAVALLRERLDPKIRSADRLALAIGPVPVISSRSGDHAQWVRLADEVLRRSGVDTSTGPIRVLLHSSAPIVAEAAEREFLSAARRVLEDRSADPIWEQGGSSVETAIRPDSRCVAIVRSGSYRTSLVQAARSSDIAVIIATPGTVLDEVTDLIVTLQECQLDAVVGLAPEPRARQGASERARDDAPMPRHRSGSTDAPEAGTVAVEA</sequence>
<dbReference type="GO" id="GO:0005886">
    <property type="term" value="C:plasma membrane"/>
    <property type="evidence" value="ECO:0007669"/>
    <property type="project" value="UniProtKB-SubCell"/>
</dbReference>
<evidence type="ECO:0000313" key="10">
    <source>
        <dbReference type="EMBL" id="ATG56089.1"/>
    </source>
</evidence>
<keyword evidence="5 8" id="KW-1133">Transmembrane helix</keyword>
<comment type="subcellular location">
    <subcellularLocation>
        <location evidence="1">Cell membrane</location>
        <topology evidence="1">Multi-pass membrane protein</topology>
    </subcellularLocation>
</comment>
<dbReference type="InterPro" id="IPR003856">
    <property type="entry name" value="LPS_length_determ_N"/>
</dbReference>
<proteinExistence type="inferred from homology"/>
<dbReference type="Pfam" id="PF02706">
    <property type="entry name" value="Wzz"/>
    <property type="match status" value="1"/>
</dbReference>
<evidence type="ECO:0000256" key="3">
    <source>
        <dbReference type="ARBA" id="ARBA00022475"/>
    </source>
</evidence>
<evidence type="ECO:0000256" key="1">
    <source>
        <dbReference type="ARBA" id="ARBA00004651"/>
    </source>
</evidence>
<evidence type="ECO:0000256" key="8">
    <source>
        <dbReference type="SAM" id="Phobius"/>
    </source>
</evidence>
<dbReference type="AlphaFoldDB" id="A0A291H0T5"/>
<feature type="region of interest" description="Disordered" evidence="7">
    <location>
        <begin position="196"/>
        <end position="221"/>
    </location>
</feature>
<comment type="similarity">
    <text evidence="2">Belongs to the CpsC/CapA family.</text>
</comment>
<evidence type="ECO:0000313" key="11">
    <source>
        <dbReference type="Proteomes" id="UP000217889"/>
    </source>
</evidence>
<protein>
    <recommendedName>
        <fullName evidence="9">Polysaccharide chain length determinant N-terminal domain-containing protein</fullName>
    </recommendedName>
</protein>
<dbReference type="InterPro" id="IPR050445">
    <property type="entry name" value="Bact_polysacc_biosynth/exp"/>
</dbReference>
<dbReference type="Proteomes" id="UP000217889">
    <property type="component" value="Chromosome"/>
</dbReference>
<evidence type="ECO:0000256" key="5">
    <source>
        <dbReference type="ARBA" id="ARBA00022989"/>
    </source>
</evidence>
<gene>
    <name evidence="10" type="ORF">CFK41_15855</name>
</gene>
<name>A0A291H0T5_9MICO</name>
<evidence type="ECO:0000259" key="9">
    <source>
        <dbReference type="Pfam" id="PF02706"/>
    </source>
</evidence>
<keyword evidence="6 8" id="KW-0472">Membrane</keyword>
<evidence type="ECO:0000256" key="6">
    <source>
        <dbReference type="ARBA" id="ARBA00023136"/>
    </source>
</evidence>
<evidence type="ECO:0000256" key="7">
    <source>
        <dbReference type="SAM" id="MobiDB-lite"/>
    </source>
</evidence>
<keyword evidence="11" id="KW-1185">Reference proteome</keyword>
<evidence type="ECO:0000256" key="2">
    <source>
        <dbReference type="ARBA" id="ARBA00006683"/>
    </source>
</evidence>
<feature type="transmembrane region" description="Helical" evidence="8">
    <location>
        <begin position="225"/>
        <end position="246"/>
    </location>
</feature>
<organism evidence="10 11">
    <name type="scientific">Brachybacterium ginsengisoli</name>
    <dbReference type="NCBI Taxonomy" id="1331682"/>
    <lineage>
        <taxon>Bacteria</taxon>
        <taxon>Bacillati</taxon>
        <taxon>Actinomycetota</taxon>
        <taxon>Actinomycetes</taxon>
        <taxon>Micrococcales</taxon>
        <taxon>Dermabacteraceae</taxon>
        <taxon>Brachybacterium</taxon>
    </lineage>
</organism>
<dbReference type="KEGG" id="bgg:CFK41_15855"/>
<accession>A0A291H0T5</accession>
<feature type="domain" description="Polysaccharide chain length determinant N-terminal" evidence="9">
    <location>
        <begin position="26"/>
        <end position="102"/>
    </location>
</feature>
<dbReference type="PANTHER" id="PTHR32309">
    <property type="entry name" value="TYROSINE-PROTEIN KINASE"/>
    <property type="match status" value="1"/>
</dbReference>
<reference evidence="10 11" key="1">
    <citation type="journal article" date="2014" name="Int. J. Syst. Evol. Microbiol.">
        <title>Brachybacterium ginsengisoli sp. nov., isolated from soil of a ginseng field.</title>
        <authorList>
            <person name="Hoang V.A."/>
            <person name="Kim Y.J."/>
            <person name="Nguyen N.L."/>
            <person name="Yang D.C."/>
        </authorList>
    </citation>
    <scope>NUCLEOTIDE SEQUENCE [LARGE SCALE GENOMIC DNA]</scope>
    <source>
        <strain evidence="10 11">DCY80</strain>
    </source>
</reference>
<keyword evidence="4 8" id="KW-0812">Transmembrane</keyword>
<dbReference type="InterPro" id="IPR006311">
    <property type="entry name" value="TAT_signal"/>
</dbReference>
<evidence type="ECO:0000256" key="4">
    <source>
        <dbReference type="ARBA" id="ARBA00022692"/>
    </source>
</evidence>
<dbReference type="PROSITE" id="PS51318">
    <property type="entry name" value="TAT"/>
    <property type="match status" value="1"/>
</dbReference>
<dbReference type="OrthoDB" id="5194879at2"/>
<feature type="region of interest" description="Disordered" evidence="7">
    <location>
        <begin position="410"/>
        <end position="447"/>
    </location>
</feature>
<dbReference type="PANTHER" id="PTHR32309:SF31">
    <property type="entry name" value="CAPSULAR EXOPOLYSACCHARIDE FAMILY"/>
    <property type="match status" value="1"/>
</dbReference>
<dbReference type="EMBL" id="CP023564">
    <property type="protein sequence ID" value="ATG56089.1"/>
    <property type="molecule type" value="Genomic_DNA"/>
</dbReference>
<keyword evidence="3" id="KW-1003">Cell membrane</keyword>